<evidence type="ECO:0000259" key="5">
    <source>
        <dbReference type="Pfam" id="PF03787"/>
    </source>
</evidence>
<evidence type="ECO:0000256" key="4">
    <source>
        <dbReference type="ARBA" id="ARBA00023118"/>
    </source>
</evidence>
<evidence type="ECO:0000313" key="7">
    <source>
        <dbReference type="Proteomes" id="UP000008680"/>
    </source>
</evidence>
<accession>D3E3B9</accession>
<evidence type="ECO:0000256" key="3">
    <source>
        <dbReference type="ARBA" id="ARBA00022884"/>
    </source>
</evidence>
<dbReference type="GO" id="GO:0051607">
    <property type="term" value="P:defense response to virus"/>
    <property type="evidence" value="ECO:0007669"/>
    <property type="project" value="UniProtKB-KW"/>
</dbReference>
<proteinExistence type="inferred from homology"/>
<comment type="similarity">
    <text evidence="1">Belongs to the CRISPR-associated Csm4 family.</text>
</comment>
<feature type="domain" description="CRISPR type III-associated protein" evidence="5">
    <location>
        <begin position="15"/>
        <end position="223"/>
    </location>
</feature>
<keyword evidence="4" id="KW-0051">Antiviral defense</keyword>
<dbReference type="NCBIfam" id="TIGR01903">
    <property type="entry name" value="cas5_csm4"/>
    <property type="match status" value="1"/>
</dbReference>
<dbReference type="Proteomes" id="UP000008680">
    <property type="component" value="Chromosome"/>
</dbReference>
<dbReference type="RefSeq" id="WP_012955979.1">
    <property type="nucleotide sequence ID" value="NC_013790.1"/>
</dbReference>
<evidence type="ECO:0000256" key="1">
    <source>
        <dbReference type="ARBA" id="ARBA00005772"/>
    </source>
</evidence>
<keyword evidence="7" id="KW-1185">Reference proteome</keyword>
<protein>
    <recommendedName>
        <fullName evidence="2">CRISPR system Cms protein Csm4</fullName>
    </recommendedName>
</protein>
<reference evidence="6 7" key="1">
    <citation type="journal article" date="2010" name="PLoS ONE">
        <title>The genome sequence of the rumen methanogen Methanobrevibacter ruminantium reveals new possibilities for controlling ruminant methane emissions.</title>
        <authorList>
            <person name="Leahy S.C."/>
            <person name="Kelly W.J."/>
            <person name="Altermann E."/>
            <person name="Ronimus R.S."/>
            <person name="Yeoman C.J."/>
            <person name="Pacheco D.M."/>
            <person name="Li D."/>
            <person name="Kong Z."/>
            <person name="McTavish S."/>
            <person name="Sang C."/>
            <person name="Lambie S.C."/>
            <person name="Janssen P.H."/>
            <person name="Dey D."/>
            <person name="Attwood G.T."/>
        </authorList>
    </citation>
    <scope>NUCLEOTIDE SEQUENCE [LARGE SCALE GENOMIC DNA]</scope>
    <source>
        <strain evidence="7">ATCC 35063 / DSM 1093 / JCM 13430 / OCM 146 / M1</strain>
    </source>
</reference>
<dbReference type="STRING" id="634498.mru_1180"/>
<evidence type="ECO:0000313" key="6">
    <source>
        <dbReference type="EMBL" id="ADC47030.1"/>
    </source>
</evidence>
<evidence type="ECO:0000256" key="2">
    <source>
        <dbReference type="ARBA" id="ARBA00016109"/>
    </source>
</evidence>
<dbReference type="Pfam" id="PF03787">
    <property type="entry name" value="RAMPs"/>
    <property type="match status" value="1"/>
</dbReference>
<dbReference type="eggNOG" id="arCOG03222">
    <property type="taxonomic scope" value="Archaea"/>
</dbReference>
<sequence length="331" mass="38907">MYVCDKMKIVYLKPKSTFPFLSSDSIFGALTYGMAELFPEKLDSFIESFKNKNDIPFLISSAFPFIKNENNYFRFYPKPITKFQSKDMKLSKKFKKIKFIEEDIFLELVSGNISNDGIFDNFKDDLFLVNEFNESFLVKKENSEIIDGSLFSKEISPHNVIDRVKNNSINIFYSEDYRFRENKGLFFLVDFKDSSFEEIFISLLRFLRDKGFGHDISSGKGQFDFEIDDFDKFDNLNKSQYFLSLSRFIPDEKDISFIEELSDDDALYEIGDKRSRDSFGLRKKTRFFKEGSVFPDYTVKYDVNCGCLVETSDRSIEYGYSFNIPYNVEEL</sequence>
<name>D3E3B9_METRM</name>
<keyword evidence="3" id="KW-0694">RNA-binding</keyword>
<dbReference type="InterPro" id="IPR005510">
    <property type="entry name" value="Csm4"/>
</dbReference>
<dbReference type="KEGG" id="mru:mru_1180"/>
<dbReference type="AlphaFoldDB" id="D3E3B9"/>
<dbReference type="InterPro" id="IPR005537">
    <property type="entry name" value="RAMP_III_fam"/>
</dbReference>
<gene>
    <name evidence="6" type="ordered locus">mru_1180</name>
</gene>
<organism evidence="6 7">
    <name type="scientific">Methanobrevibacter ruminantium (strain ATCC 35063 / DSM 1093 / JCM 13430 / OCM 146 / M1)</name>
    <name type="common">Methanobacterium ruminantium</name>
    <dbReference type="NCBI Taxonomy" id="634498"/>
    <lineage>
        <taxon>Archaea</taxon>
        <taxon>Methanobacteriati</taxon>
        <taxon>Methanobacteriota</taxon>
        <taxon>Methanomada group</taxon>
        <taxon>Methanobacteria</taxon>
        <taxon>Methanobacteriales</taxon>
        <taxon>Methanobacteriaceae</taxon>
        <taxon>Methanobrevibacter</taxon>
    </lineage>
</organism>
<dbReference type="GO" id="GO:0003723">
    <property type="term" value="F:RNA binding"/>
    <property type="evidence" value="ECO:0007669"/>
    <property type="project" value="UniProtKB-KW"/>
</dbReference>
<dbReference type="PATRIC" id="fig|634498.28.peg.1181"/>
<dbReference type="GeneID" id="8770831"/>
<dbReference type="HOGENOM" id="CLU_062371_0_1_2"/>
<dbReference type="EMBL" id="CP001719">
    <property type="protein sequence ID" value="ADC47030.1"/>
    <property type="molecule type" value="Genomic_DNA"/>
</dbReference>